<dbReference type="AlphaFoldDB" id="A0AAV7WJE8"/>
<feature type="region of interest" description="Disordered" evidence="1">
    <location>
        <begin position="210"/>
        <end position="283"/>
    </location>
</feature>
<feature type="compositionally biased region" description="Basic and acidic residues" evidence="1">
    <location>
        <begin position="55"/>
        <end position="71"/>
    </location>
</feature>
<feature type="region of interest" description="Disordered" evidence="1">
    <location>
        <begin position="1"/>
        <end position="196"/>
    </location>
</feature>
<evidence type="ECO:0000256" key="1">
    <source>
        <dbReference type="SAM" id="MobiDB-lite"/>
    </source>
</evidence>
<dbReference type="Proteomes" id="UP001066276">
    <property type="component" value="Chromosome 1_1"/>
</dbReference>
<gene>
    <name evidence="2" type="ORF">NDU88_000327</name>
</gene>
<keyword evidence="3" id="KW-1185">Reference proteome</keyword>
<feature type="compositionally biased region" description="Basic and acidic residues" evidence="1">
    <location>
        <begin position="138"/>
        <end position="160"/>
    </location>
</feature>
<feature type="compositionally biased region" description="Basic and acidic residues" evidence="1">
    <location>
        <begin position="254"/>
        <end position="270"/>
    </location>
</feature>
<accession>A0AAV7WJE8</accession>
<evidence type="ECO:0000313" key="3">
    <source>
        <dbReference type="Proteomes" id="UP001066276"/>
    </source>
</evidence>
<name>A0AAV7WJE8_PLEWA</name>
<sequence length="283" mass="32331">MEAIAGSGSQHKEQYRKGTPEEVTARQRQETTSGCQRRKLWKPLLGVGVNIRNNTGRERQKRLQQDRDKRRPAAAREGSSRKPLLGVGVNTRNNAGRERQKRLQQDRDKRRPAAAREGSYGSHCWEWESTQGTIQEGNARRGDSKTETRDDQRLPEKEVMEAIAGSGSQHKEQYRKGTPEEVTARQRQETTSGCQRRKLWKPLLGVGVNIRNNTGRERQKRLQQDRDKRRPAAAREGSSRKPLLGVGVNTRNNAGRERQKRLQQDRDKRRPAAAREGSYGSHC</sequence>
<feature type="compositionally biased region" description="Basic and acidic residues" evidence="1">
    <location>
        <begin position="10"/>
        <end position="29"/>
    </location>
</feature>
<dbReference type="EMBL" id="JANPWB010000001">
    <property type="protein sequence ID" value="KAJ1212672.1"/>
    <property type="molecule type" value="Genomic_DNA"/>
</dbReference>
<organism evidence="2 3">
    <name type="scientific">Pleurodeles waltl</name>
    <name type="common">Iberian ribbed newt</name>
    <dbReference type="NCBI Taxonomy" id="8319"/>
    <lineage>
        <taxon>Eukaryota</taxon>
        <taxon>Metazoa</taxon>
        <taxon>Chordata</taxon>
        <taxon>Craniata</taxon>
        <taxon>Vertebrata</taxon>
        <taxon>Euteleostomi</taxon>
        <taxon>Amphibia</taxon>
        <taxon>Batrachia</taxon>
        <taxon>Caudata</taxon>
        <taxon>Salamandroidea</taxon>
        <taxon>Salamandridae</taxon>
        <taxon>Pleurodelinae</taxon>
        <taxon>Pleurodeles</taxon>
    </lineage>
</organism>
<proteinExistence type="predicted"/>
<protein>
    <submittedName>
        <fullName evidence="2">Uncharacterized protein</fullName>
    </submittedName>
</protein>
<feature type="compositionally biased region" description="Basic and acidic residues" evidence="1">
    <location>
        <begin position="169"/>
        <end position="188"/>
    </location>
</feature>
<feature type="compositionally biased region" description="Basic and acidic residues" evidence="1">
    <location>
        <begin position="95"/>
        <end position="111"/>
    </location>
</feature>
<reference evidence="2" key="1">
    <citation type="journal article" date="2022" name="bioRxiv">
        <title>Sequencing and chromosome-scale assembly of the giantPleurodeles waltlgenome.</title>
        <authorList>
            <person name="Brown T."/>
            <person name="Elewa A."/>
            <person name="Iarovenko S."/>
            <person name="Subramanian E."/>
            <person name="Araus A.J."/>
            <person name="Petzold A."/>
            <person name="Susuki M."/>
            <person name="Suzuki K.-i.T."/>
            <person name="Hayashi T."/>
            <person name="Toyoda A."/>
            <person name="Oliveira C."/>
            <person name="Osipova E."/>
            <person name="Leigh N.D."/>
            <person name="Simon A."/>
            <person name="Yun M.H."/>
        </authorList>
    </citation>
    <scope>NUCLEOTIDE SEQUENCE</scope>
    <source>
        <strain evidence="2">20211129_DDA</strain>
        <tissue evidence="2">Liver</tissue>
    </source>
</reference>
<evidence type="ECO:0000313" key="2">
    <source>
        <dbReference type="EMBL" id="KAJ1212672.1"/>
    </source>
</evidence>
<comment type="caution">
    <text evidence="2">The sequence shown here is derived from an EMBL/GenBank/DDBJ whole genome shotgun (WGS) entry which is preliminary data.</text>
</comment>
<feature type="compositionally biased region" description="Basic and acidic residues" evidence="1">
    <location>
        <begin position="214"/>
        <end position="230"/>
    </location>
</feature>